<dbReference type="AlphaFoldDB" id="A0A291R052"/>
<dbReference type="OrthoDB" id="672278at2"/>
<name>A0A291R052_9BACT</name>
<evidence type="ECO:0000313" key="2">
    <source>
        <dbReference type="EMBL" id="ATL49580.1"/>
    </source>
</evidence>
<organism evidence="2 3">
    <name type="scientific">Chitinophaga caeni</name>
    <dbReference type="NCBI Taxonomy" id="2029983"/>
    <lineage>
        <taxon>Bacteria</taxon>
        <taxon>Pseudomonadati</taxon>
        <taxon>Bacteroidota</taxon>
        <taxon>Chitinophagia</taxon>
        <taxon>Chitinophagales</taxon>
        <taxon>Chitinophagaceae</taxon>
        <taxon>Chitinophaga</taxon>
    </lineage>
</organism>
<sequence>MKLELFGIEEANRHFLLRYWRNIRVFLLLFVVIDIALFVKIGLGWGVIIVEAGFLLLVALYGLRMSVNVLYKVYLDEDNDIVEIETLYFSQVRKIQRNRKDVKVRVIQDASSRYIVDMIRIDVDRKTYFTQKQFAPWSRERIQQVKNLVTQGVL</sequence>
<dbReference type="RefSeq" id="WP_098195947.1">
    <property type="nucleotide sequence ID" value="NZ_CP023777.1"/>
</dbReference>
<feature type="transmembrane region" description="Helical" evidence="1">
    <location>
        <begin position="21"/>
        <end position="39"/>
    </location>
</feature>
<dbReference type="EMBL" id="CP023777">
    <property type="protein sequence ID" value="ATL49580.1"/>
    <property type="molecule type" value="Genomic_DNA"/>
</dbReference>
<keyword evidence="1" id="KW-0812">Transmembrane</keyword>
<gene>
    <name evidence="2" type="ORF">COR50_21715</name>
</gene>
<proteinExistence type="predicted"/>
<evidence type="ECO:0000256" key="1">
    <source>
        <dbReference type="SAM" id="Phobius"/>
    </source>
</evidence>
<feature type="transmembrane region" description="Helical" evidence="1">
    <location>
        <begin position="45"/>
        <end position="63"/>
    </location>
</feature>
<keyword evidence="1" id="KW-0472">Membrane</keyword>
<protein>
    <submittedName>
        <fullName evidence="2">Uncharacterized protein</fullName>
    </submittedName>
</protein>
<dbReference type="Proteomes" id="UP000220133">
    <property type="component" value="Chromosome"/>
</dbReference>
<evidence type="ECO:0000313" key="3">
    <source>
        <dbReference type="Proteomes" id="UP000220133"/>
    </source>
</evidence>
<dbReference type="KEGG" id="cbae:COR50_21715"/>
<accession>A0A291R052</accession>
<reference evidence="2 3" key="1">
    <citation type="submission" date="2017-10" db="EMBL/GenBank/DDBJ databases">
        <title>Paenichitinophaga pekingensis gen. nov., sp. nov., isolated from activated sludge.</title>
        <authorList>
            <person name="Jin D."/>
            <person name="Kong X."/>
            <person name="Deng Y."/>
            <person name="Bai Z."/>
        </authorList>
    </citation>
    <scope>NUCLEOTIDE SEQUENCE [LARGE SCALE GENOMIC DNA]</scope>
    <source>
        <strain evidence="2 3">13</strain>
    </source>
</reference>
<keyword evidence="1" id="KW-1133">Transmembrane helix</keyword>
<keyword evidence="3" id="KW-1185">Reference proteome</keyword>